<accession>A0ABS7PN56</accession>
<evidence type="ECO:0000259" key="2">
    <source>
        <dbReference type="Pfam" id="PF17396"/>
    </source>
</evidence>
<gene>
    <name evidence="3" type="ORF">K7G82_08985</name>
</gene>
<name>A0ABS7PN56_9SPHN</name>
<dbReference type="InterPro" id="IPR011669">
    <property type="entry name" value="DgcN-like"/>
</dbReference>
<sequence>MSVQTIATSAPPSRTGVSYSLRKPYLLFIGDAPSAGHAKTAFGIRDWAPDTVLAQWRLPGCRTDLELPEMDAATAAANGAASLVIGIAPAGGRIPAHWIDCLVAAADAGLDIVAGLHSRLNDNPELVAAARRNGIALIDVREPPKGIAVATGDKRPGKRLLTVGSDCALGKKYTALSLAKAMRQAGIDADFRATGQTGILIAGQGLPMDAVVVDFAAGAAEALSPDAAPDHWDIIEGQGSLIHPAYAGVTLALIHGSQPDALVLCHEAGRAHINDQPAIRIPPLDQLAEMYLQAARLTNPGVRLVGASLNTSRLDEGASERALDEAEDLLQVPSFDPLRTSPDAIISKLQAP</sequence>
<evidence type="ECO:0000313" key="4">
    <source>
        <dbReference type="Proteomes" id="UP000706039"/>
    </source>
</evidence>
<dbReference type="InterPro" id="IPR035402">
    <property type="entry name" value="DgcN-like_N"/>
</dbReference>
<keyword evidence="4" id="KW-1185">Reference proteome</keyword>
<dbReference type="Proteomes" id="UP000706039">
    <property type="component" value="Unassembled WGS sequence"/>
</dbReference>
<evidence type="ECO:0000313" key="3">
    <source>
        <dbReference type="EMBL" id="MBY8822424.1"/>
    </source>
</evidence>
<dbReference type="PIRSF" id="PIRSF026760">
    <property type="entry name" value="UCP026760"/>
    <property type="match status" value="1"/>
</dbReference>
<dbReference type="SUPFAM" id="SSF52540">
    <property type="entry name" value="P-loop containing nucleoside triphosphate hydrolases"/>
    <property type="match status" value="1"/>
</dbReference>
<dbReference type="InterPro" id="IPR027417">
    <property type="entry name" value="P-loop_NTPase"/>
</dbReference>
<feature type="domain" description="D-glutamate N-acetyltransferase-like N-terminal" evidence="2">
    <location>
        <begin position="59"/>
        <end position="143"/>
    </location>
</feature>
<dbReference type="Pfam" id="PF17396">
    <property type="entry name" value="DUF1611_N"/>
    <property type="match status" value="1"/>
</dbReference>
<dbReference type="PANTHER" id="PTHR40690:SF1">
    <property type="entry name" value="DUF1611 DOMAIN-CONTAINING PROTEIN"/>
    <property type="match status" value="1"/>
</dbReference>
<organism evidence="3 4">
    <name type="scientific">Sphingomonas colocasiae</name>
    <dbReference type="NCBI Taxonomy" id="1848973"/>
    <lineage>
        <taxon>Bacteria</taxon>
        <taxon>Pseudomonadati</taxon>
        <taxon>Pseudomonadota</taxon>
        <taxon>Alphaproteobacteria</taxon>
        <taxon>Sphingomonadales</taxon>
        <taxon>Sphingomonadaceae</taxon>
        <taxon>Sphingomonas</taxon>
    </lineage>
</organism>
<evidence type="ECO:0000259" key="1">
    <source>
        <dbReference type="Pfam" id="PF07755"/>
    </source>
</evidence>
<dbReference type="EMBL" id="JAINVV010000004">
    <property type="protein sequence ID" value="MBY8822424.1"/>
    <property type="molecule type" value="Genomic_DNA"/>
</dbReference>
<dbReference type="InterPro" id="IPR035086">
    <property type="entry name" value="DgcN-like_C"/>
</dbReference>
<dbReference type="Pfam" id="PF07755">
    <property type="entry name" value="DUF1611"/>
    <property type="match status" value="1"/>
</dbReference>
<dbReference type="Gene3D" id="3.40.50.300">
    <property type="entry name" value="P-loop containing nucleotide triphosphate hydrolases"/>
    <property type="match status" value="1"/>
</dbReference>
<comment type="caution">
    <text evidence="3">The sequence shown here is derived from an EMBL/GenBank/DDBJ whole genome shotgun (WGS) entry which is preliminary data.</text>
</comment>
<dbReference type="Gene3D" id="3.40.50.720">
    <property type="entry name" value="NAD(P)-binding Rossmann-like Domain"/>
    <property type="match status" value="1"/>
</dbReference>
<reference evidence="3 4" key="1">
    <citation type="submission" date="2021-08" db="EMBL/GenBank/DDBJ databases">
        <authorList>
            <person name="Tuo L."/>
        </authorList>
    </citation>
    <scope>NUCLEOTIDE SEQUENCE [LARGE SCALE GENOMIC DNA]</scope>
    <source>
        <strain evidence="3 4">JCM 31229</strain>
    </source>
</reference>
<protein>
    <submittedName>
        <fullName evidence="3">DUF1611 domain-containing protein</fullName>
    </submittedName>
</protein>
<dbReference type="RefSeq" id="WP_222989507.1">
    <property type="nucleotide sequence ID" value="NZ_JAINVV010000004.1"/>
</dbReference>
<dbReference type="PANTHER" id="PTHR40690">
    <property type="entry name" value="GLL3100 PROTEIN"/>
    <property type="match status" value="1"/>
</dbReference>
<proteinExistence type="predicted"/>
<feature type="domain" description="D-glutamate N-acetyltransferase-like C-terminal" evidence="1">
    <location>
        <begin position="149"/>
        <end position="345"/>
    </location>
</feature>